<accession>A0A9J6ZF27</accession>
<evidence type="ECO:0000256" key="4">
    <source>
        <dbReference type="NCBIfam" id="TIGR00168"/>
    </source>
</evidence>
<dbReference type="Pfam" id="PF05198">
    <property type="entry name" value="IF3_N"/>
    <property type="match status" value="1"/>
</dbReference>
<dbReference type="EMBL" id="CP097899">
    <property type="protein sequence ID" value="URN94480.1"/>
    <property type="molecule type" value="Genomic_DNA"/>
</dbReference>
<dbReference type="InterPro" id="IPR019814">
    <property type="entry name" value="Translation_initiation_fac_3_N"/>
</dbReference>
<dbReference type="Pfam" id="PF00707">
    <property type="entry name" value="IF3_C"/>
    <property type="match status" value="1"/>
</dbReference>
<keyword evidence="2 7" id="KW-0396">Initiation factor</keyword>
<gene>
    <name evidence="7" type="primary">infC</name>
    <name evidence="7" type="ORF">NAG76_22105</name>
</gene>
<dbReference type="SUPFAM" id="SSF55200">
    <property type="entry name" value="Translation initiation factor IF3, C-terminal domain"/>
    <property type="match status" value="1"/>
</dbReference>
<evidence type="ECO:0000259" key="5">
    <source>
        <dbReference type="Pfam" id="PF00707"/>
    </source>
</evidence>
<protein>
    <recommendedName>
        <fullName evidence="4">Translation initiation factor IF-3</fullName>
    </recommendedName>
</protein>
<evidence type="ECO:0000313" key="8">
    <source>
        <dbReference type="Proteomes" id="UP001056756"/>
    </source>
</evidence>
<dbReference type="InterPro" id="IPR036788">
    <property type="entry name" value="T_IF-3_C_sf"/>
</dbReference>
<feature type="domain" description="Translation initiation factor 3 N-terminal" evidence="6">
    <location>
        <begin position="5"/>
        <end position="64"/>
    </location>
</feature>
<dbReference type="KEGG" id="plig:NAG76_22105"/>
<name>A0A9J6ZF27_9BACL</name>
<dbReference type="InterPro" id="IPR019815">
    <property type="entry name" value="Translation_initiation_fac_3_C"/>
</dbReference>
<dbReference type="GO" id="GO:0005737">
    <property type="term" value="C:cytoplasm"/>
    <property type="evidence" value="ECO:0007669"/>
    <property type="project" value="UniProtKB-ARBA"/>
</dbReference>
<feature type="domain" description="Translation initiation factor 3 C-terminal" evidence="5">
    <location>
        <begin position="78"/>
        <end position="159"/>
    </location>
</feature>
<dbReference type="Gene3D" id="3.30.110.10">
    <property type="entry name" value="Translation initiation factor 3 (IF-3), C-terminal domain"/>
    <property type="match status" value="1"/>
</dbReference>
<keyword evidence="3" id="KW-0648">Protein biosynthesis</keyword>
<dbReference type="InterPro" id="IPR036787">
    <property type="entry name" value="T_IF-3_N_sf"/>
</dbReference>
<dbReference type="InterPro" id="IPR001288">
    <property type="entry name" value="Translation_initiation_fac_3"/>
</dbReference>
<evidence type="ECO:0000313" key="7">
    <source>
        <dbReference type="EMBL" id="URN94480.1"/>
    </source>
</evidence>
<evidence type="ECO:0000256" key="1">
    <source>
        <dbReference type="ARBA" id="ARBA00005439"/>
    </source>
</evidence>
<dbReference type="PANTHER" id="PTHR10938">
    <property type="entry name" value="TRANSLATION INITIATION FACTOR IF-3"/>
    <property type="match status" value="1"/>
</dbReference>
<evidence type="ECO:0000259" key="6">
    <source>
        <dbReference type="Pfam" id="PF05198"/>
    </source>
</evidence>
<dbReference type="Gene3D" id="3.10.20.80">
    <property type="entry name" value="Translation initiation factor 3 (IF-3), N-terminal domain"/>
    <property type="match status" value="1"/>
</dbReference>
<evidence type="ECO:0000256" key="3">
    <source>
        <dbReference type="ARBA" id="ARBA00022917"/>
    </source>
</evidence>
<comment type="similarity">
    <text evidence="1">Belongs to the IF-3 family.</text>
</comment>
<reference evidence="7" key="1">
    <citation type="submission" date="2022-05" db="EMBL/GenBank/DDBJ databases">
        <title>Novel bacterial taxa in a minimal lignocellulolytic consortium and its capacity to transform plastics disclosed by genome-resolved metagenomics.</title>
        <authorList>
            <person name="Rodriguez C.A.D."/>
            <person name="Diaz-Garcia L."/>
            <person name="Herrera K."/>
            <person name="Tarazona N.A."/>
            <person name="Sproer C."/>
            <person name="Overmann J."/>
            <person name="Jimenez D.J."/>
        </authorList>
    </citation>
    <scope>NUCLEOTIDE SEQUENCE</scope>
    <source>
        <strain evidence="7">MAG5</strain>
    </source>
</reference>
<dbReference type="SUPFAM" id="SSF54364">
    <property type="entry name" value="Translation initiation factor IF3, N-terminal domain"/>
    <property type="match status" value="1"/>
</dbReference>
<dbReference type="AlphaFoldDB" id="A0A9J6ZF27"/>
<dbReference type="GO" id="GO:0043022">
    <property type="term" value="F:ribosome binding"/>
    <property type="evidence" value="ECO:0007669"/>
    <property type="project" value="TreeGrafter"/>
</dbReference>
<evidence type="ECO:0000256" key="2">
    <source>
        <dbReference type="ARBA" id="ARBA00022540"/>
    </source>
</evidence>
<proteinExistence type="inferred from homology"/>
<dbReference type="GO" id="GO:0003743">
    <property type="term" value="F:translation initiation factor activity"/>
    <property type="evidence" value="ECO:0007669"/>
    <property type="project" value="UniProtKB-UniRule"/>
</dbReference>
<dbReference type="Proteomes" id="UP001056756">
    <property type="component" value="Chromosome"/>
</dbReference>
<organism evidence="7 8">
    <name type="scientific">Candidatus Pristimantibacillus lignocellulolyticus</name>
    <dbReference type="NCBI Taxonomy" id="2994561"/>
    <lineage>
        <taxon>Bacteria</taxon>
        <taxon>Bacillati</taxon>
        <taxon>Bacillota</taxon>
        <taxon>Bacilli</taxon>
        <taxon>Bacillales</taxon>
        <taxon>Paenibacillaceae</taxon>
        <taxon>Candidatus Pristimantibacillus</taxon>
    </lineage>
</organism>
<sequence>MNMLMNEKIKASEVELTGLNGENLGTMTTKAALALAKQYKADLVCTNLLSSPPPCQLMAKGMAKQTKNIEKSAASPKKVKEIRLTPYIEDHDYDTKIRQCVSLLQSGHPVALIVKIQGKEGIAAKALLERMLITLKADGTKQAGIHVSGKQASVTVLPK</sequence>
<dbReference type="PANTHER" id="PTHR10938:SF0">
    <property type="entry name" value="TRANSLATION INITIATION FACTOR IF-3, MITOCHONDRIAL"/>
    <property type="match status" value="1"/>
</dbReference>
<dbReference type="NCBIfam" id="TIGR00168">
    <property type="entry name" value="infC"/>
    <property type="match status" value="1"/>
</dbReference>
<dbReference type="GO" id="GO:0032790">
    <property type="term" value="P:ribosome disassembly"/>
    <property type="evidence" value="ECO:0007669"/>
    <property type="project" value="TreeGrafter"/>
</dbReference>